<dbReference type="Proteomes" id="UP000189628">
    <property type="component" value="Chromosome"/>
</dbReference>
<gene>
    <name evidence="1" type="ORF">B0B51_06450</name>
</gene>
<dbReference type="EMBL" id="CP019911">
    <property type="protein sequence ID" value="AQW29664.1"/>
    <property type="molecule type" value="Genomic_DNA"/>
</dbReference>
<name>A0A1U9VG34_9RALS</name>
<dbReference type="AlphaFoldDB" id="A0A1U9VG34"/>
<evidence type="ECO:0000313" key="2">
    <source>
        <dbReference type="Proteomes" id="UP000189628"/>
    </source>
</evidence>
<accession>A0A1U9VG34</accession>
<evidence type="ECO:0000313" key="1">
    <source>
        <dbReference type="EMBL" id="AQW29664.1"/>
    </source>
</evidence>
<proteinExistence type="predicted"/>
<sequence length="70" mass="7542">MPTLDSLSRHRSTAPERRMLKVLLTLLLGALLAVMLFDLLNGAGALARIYFAFGGTSWPLAGNCIVLPCL</sequence>
<protein>
    <submittedName>
        <fullName evidence="1">Uncharacterized protein</fullName>
    </submittedName>
</protein>
<reference evidence="1 2" key="1">
    <citation type="submission" date="2017-02" db="EMBL/GenBank/DDBJ databases">
        <title>Blood Disease Bacterium A2-HR MARDI.</title>
        <authorList>
            <person name="Badrun R."/>
            <person name="Abu Bakar N."/>
            <person name="Laboh R."/>
        </authorList>
    </citation>
    <scope>NUCLEOTIDE SEQUENCE [LARGE SCALE GENOMIC DNA]</scope>
    <source>
        <strain evidence="1 2">A2-HR MARDI</strain>
    </source>
</reference>
<organism evidence="1 2">
    <name type="scientific">blood disease bacterium A2-HR MARDI</name>
    <dbReference type="NCBI Taxonomy" id="1944648"/>
    <lineage>
        <taxon>Bacteria</taxon>
        <taxon>Pseudomonadati</taxon>
        <taxon>Pseudomonadota</taxon>
        <taxon>Betaproteobacteria</taxon>
        <taxon>Burkholderiales</taxon>
        <taxon>Burkholderiaceae</taxon>
        <taxon>Ralstonia</taxon>
        <taxon>Ralstonia solanacearum species complex</taxon>
    </lineage>
</organism>